<feature type="signal peptide" evidence="2">
    <location>
        <begin position="1"/>
        <end position="25"/>
    </location>
</feature>
<evidence type="ECO:0000256" key="2">
    <source>
        <dbReference type="SAM" id="SignalP"/>
    </source>
</evidence>
<reference evidence="3" key="2">
    <citation type="submission" date="2024-04" db="UniProtKB">
        <authorList>
            <consortium name="Ensembl"/>
        </authorList>
    </citation>
    <scope>IDENTIFICATION</scope>
</reference>
<accession>G3Q432</accession>
<feature type="chain" id="PRO_5003450278" evidence="2">
    <location>
        <begin position="26"/>
        <end position="110"/>
    </location>
</feature>
<keyword evidence="2" id="KW-0732">Signal</keyword>
<feature type="region of interest" description="Disordered" evidence="1">
    <location>
        <begin position="27"/>
        <end position="68"/>
    </location>
</feature>
<dbReference type="Bgee" id="ENSGACG00000018639">
    <property type="expression patterns" value="Expressed in pharyngeal gill and 7 other cell types or tissues"/>
</dbReference>
<dbReference type="InParanoid" id="G3Q432"/>
<protein>
    <submittedName>
        <fullName evidence="3">Uncharacterized protein</fullName>
    </submittedName>
</protein>
<organism evidence="3">
    <name type="scientific">Gasterosteus aculeatus</name>
    <name type="common">Three-spined stickleback</name>
    <dbReference type="NCBI Taxonomy" id="69293"/>
    <lineage>
        <taxon>Eukaryota</taxon>
        <taxon>Metazoa</taxon>
        <taxon>Chordata</taxon>
        <taxon>Craniata</taxon>
        <taxon>Vertebrata</taxon>
        <taxon>Euteleostomi</taxon>
        <taxon>Actinopterygii</taxon>
        <taxon>Neopterygii</taxon>
        <taxon>Teleostei</taxon>
        <taxon>Neoteleostei</taxon>
        <taxon>Acanthomorphata</taxon>
        <taxon>Eupercaria</taxon>
        <taxon>Perciformes</taxon>
        <taxon>Cottioidei</taxon>
        <taxon>Gasterosteales</taxon>
        <taxon>Gasterosteidae</taxon>
        <taxon>Gasterosteus</taxon>
    </lineage>
</organism>
<proteinExistence type="predicted"/>
<evidence type="ECO:0000313" key="3">
    <source>
        <dbReference type="Ensembl" id="ENSGACP00000024636.1"/>
    </source>
</evidence>
<evidence type="ECO:0000256" key="1">
    <source>
        <dbReference type="SAM" id="MobiDB-lite"/>
    </source>
</evidence>
<dbReference type="AlphaFoldDB" id="G3Q432"/>
<feature type="compositionally biased region" description="Polar residues" evidence="1">
    <location>
        <begin position="43"/>
        <end position="61"/>
    </location>
</feature>
<reference evidence="3" key="1">
    <citation type="submission" date="2006-01" db="EMBL/GenBank/DDBJ databases">
        <authorList>
            <person name="Lindblad-Toh K."/>
            <person name="Mauceli E."/>
            <person name="Grabherr M."/>
            <person name="Chang J.L."/>
            <person name="Lander E.S."/>
        </authorList>
    </citation>
    <scope>NUCLEOTIDE SEQUENCE [LARGE SCALE GENOMIC DNA]</scope>
</reference>
<sequence>MKRMAMKVHLLVWAVVLSISSISRGENVTSVSAGDATGAPDASSPSPRETSGPPATQTAANRSDRGPAVSTVTAVYITQAQETWTRIDYSWFVGKPENDGKELHNITTST</sequence>
<name>G3Q432_GASAC</name>
<dbReference type="Ensembl" id="ENSGACT00000024685.1">
    <property type="protein sequence ID" value="ENSGACP00000024636.1"/>
    <property type="gene ID" value="ENSGACG00000018639.1"/>
</dbReference>